<dbReference type="EMBL" id="BDEC01000004">
    <property type="protein sequence ID" value="GBD67304.1"/>
    <property type="molecule type" value="Genomic_DNA"/>
</dbReference>
<dbReference type="Proteomes" id="UP000236214">
    <property type="component" value="Unassembled WGS sequence"/>
</dbReference>
<dbReference type="PANTHER" id="PTHR48081">
    <property type="entry name" value="AB HYDROLASE SUPERFAMILY PROTEIN C4A8.06C"/>
    <property type="match status" value="1"/>
</dbReference>
<protein>
    <recommendedName>
        <fullName evidence="2">Alpha/beta hydrolase fold-3 domain-containing protein</fullName>
    </recommendedName>
</protein>
<dbReference type="SUPFAM" id="SSF53474">
    <property type="entry name" value="alpha/beta-Hydrolases"/>
    <property type="match status" value="1"/>
</dbReference>
<evidence type="ECO:0000256" key="1">
    <source>
        <dbReference type="ARBA" id="ARBA00022801"/>
    </source>
</evidence>
<sequence length="268" mass="30722">MSETMTLNTGGTVTIARPETTAKGVVIYIHGGGFVYGSKSDLPQSLQNVFLEKGYKVLAIDYLLTPNSSLADSLVQMQRTLEELQESEIKELPFSFCGRSAGGFAIVYLTKQLIKQNKPLPDQLIHFYGYSDLSFITNERKLTDMTVTKEMIASIDQSQPVWDDPLLQRYLLYIYGVQQQKLADFYQISQEDHGNFSVEKNMLQQFPRTFSSASTTDEEVPFKYSKQLKRLIPECKFVPVYNLEHDFLKHTEDEQVKKVLDSLTEWLR</sequence>
<dbReference type="InterPro" id="IPR029058">
    <property type="entry name" value="AB_hydrolase_fold"/>
</dbReference>
<dbReference type="AlphaFoldDB" id="A0A2H6CQQ0"/>
<dbReference type="InterPro" id="IPR050300">
    <property type="entry name" value="GDXG_lipolytic_enzyme"/>
</dbReference>
<evidence type="ECO:0000313" key="3">
    <source>
        <dbReference type="EMBL" id="GBD67304.1"/>
    </source>
</evidence>
<dbReference type="InterPro" id="IPR013094">
    <property type="entry name" value="AB_hydrolase_3"/>
</dbReference>
<dbReference type="Pfam" id="PF07859">
    <property type="entry name" value="Abhydrolase_3"/>
    <property type="match status" value="1"/>
</dbReference>
<accession>A0A2H6CQQ0</accession>
<keyword evidence="4" id="KW-1185">Reference proteome</keyword>
<gene>
    <name evidence="3" type="ORF">TEHN7118_0110</name>
</gene>
<organism evidence="3 4">
    <name type="scientific">Tetragenococcus halophilus subsp. halophilus</name>
    <dbReference type="NCBI Taxonomy" id="1513897"/>
    <lineage>
        <taxon>Bacteria</taxon>
        <taxon>Bacillati</taxon>
        <taxon>Bacillota</taxon>
        <taxon>Bacilli</taxon>
        <taxon>Lactobacillales</taxon>
        <taxon>Enterococcaceae</taxon>
        <taxon>Tetragenococcus</taxon>
    </lineage>
</organism>
<evidence type="ECO:0000313" key="4">
    <source>
        <dbReference type="Proteomes" id="UP000236214"/>
    </source>
</evidence>
<name>A0A2H6CQQ0_TETHA</name>
<evidence type="ECO:0000259" key="2">
    <source>
        <dbReference type="Pfam" id="PF07859"/>
    </source>
</evidence>
<comment type="caution">
    <text evidence="3">The sequence shown here is derived from an EMBL/GenBank/DDBJ whole genome shotgun (WGS) entry which is preliminary data.</text>
</comment>
<proteinExistence type="predicted"/>
<feature type="domain" description="Alpha/beta hydrolase fold-3" evidence="2">
    <location>
        <begin position="26"/>
        <end position="154"/>
    </location>
</feature>
<reference evidence="3 4" key="1">
    <citation type="submission" date="2016-05" db="EMBL/GenBank/DDBJ databases">
        <title>Whole genome sequencing of Tetragenococcus halophilus subsp. halophilus NISL 7118.</title>
        <authorList>
            <person name="Shiwa Y."/>
            <person name="Nishimura I."/>
            <person name="Yoshikawa H."/>
            <person name="Koyama Y."/>
            <person name="Oguma T."/>
        </authorList>
    </citation>
    <scope>NUCLEOTIDE SEQUENCE [LARGE SCALE GENOMIC DNA]</scope>
    <source>
        <strain evidence="3 4">NISL 7118</strain>
    </source>
</reference>
<dbReference type="GO" id="GO:0016787">
    <property type="term" value="F:hydrolase activity"/>
    <property type="evidence" value="ECO:0007669"/>
    <property type="project" value="UniProtKB-KW"/>
</dbReference>
<dbReference type="Gene3D" id="3.40.50.1820">
    <property type="entry name" value="alpha/beta hydrolase"/>
    <property type="match status" value="1"/>
</dbReference>
<keyword evidence="1" id="KW-0378">Hydrolase</keyword>
<dbReference type="RefSeq" id="WP_061841064.1">
    <property type="nucleotide sequence ID" value="NZ_BDEC01000004.1"/>
</dbReference>